<feature type="transmembrane region" description="Helical" evidence="1">
    <location>
        <begin position="164"/>
        <end position="184"/>
    </location>
</feature>
<dbReference type="Proteomes" id="UP001629113">
    <property type="component" value="Unassembled WGS sequence"/>
</dbReference>
<evidence type="ECO:0008006" key="4">
    <source>
        <dbReference type="Google" id="ProtNLM"/>
    </source>
</evidence>
<feature type="transmembrane region" description="Helical" evidence="1">
    <location>
        <begin position="108"/>
        <end position="125"/>
    </location>
</feature>
<feature type="transmembrane region" description="Helical" evidence="1">
    <location>
        <begin position="366"/>
        <end position="388"/>
    </location>
</feature>
<dbReference type="PANTHER" id="PTHR36840">
    <property type="entry name" value="BLL5714 PROTEIN"/>
    <property type="match status" value="1"/>
</dbReference>
<feature type="transmembrane region" description="Helical" evidence="1">
    <location>
        <begin position="313"/>
        <end position="332"/>
    </location>
</feature>
<proteinExistence type="predicted"/>
<reference evidence="2 3" key="1">
    <citation type="submission" date="2024-06" db="EMBL/GenBank/DDBJ databases">
        <title>Complete genome of Phlyctema vagabunda strain 19-DSS-EL-015.</title>
        <authorList>
            <person name="Fiorenzani C."/>
        </authorList>
    </citation>
    <scope>NUCLEOTIDE SEQUENCE [LARGE SCALE GENOMIC DNA]</scope>
    <source>
        <strain evidence="2 3">19-DSS-EL-015</strain>
    </source>
</reference>
<feature type="transmembrane region" description="Helical" evidence="1">
    <location>
        <begin position="273"/>
        <end position="292"/>
    </location>
</feature>
<keyword evidence="1" id="KW-0472">Membrane</keyword>
<dbReference type="InterPro" id="IPR010640">
    <property type="entry name" value="Low_temperature_requirement_A"/>
</dbReference>
<evidence type="ECO:0000313" key="2">
    <source>
        <dbReference type="EMBL" id="KAL3427561.1"/>
    </source>
</evidence>
<keyword evidence="3" id="KW-1185">Reference proteome</keyword>
<evidence type="ECO:0000256" key="1">
    <source>
        <dbReference type="SAM" id="Phobius"/>
    </source>
</evidence>
<gene>
    <name evidence="2" type="ORF">PVAG01_01070</name>
</gene>
<keyword evidence="1" id="KW-1133">Transmembrane helix</keyword>
<dbReference type="PANTHER" id="PTHR36840:SF1">
    <property type="entry name" value="BLL5714 PROTEIN"/>
    <property type="match status" value="1"/>
</dbReference>
<organism evidence="2 3">
    <name type="scientific">Phlyctema vagabunda</name>
    <dbReference type="NCBI Taxonomy" id="108571"/>
    <lineage>
        <taxon>Eukaryota</taxon>
        <taxon>Fungi</taxon>
        <taxon>Dikarya</taxon>
        <taxon>Ascomycota</taxon>
        <taxon>Pezizomycotina</taxon>
        <taxon>Leotiomycetes</taxon>
        <taxon>Helotiales</taxon>
        <taxon>Dermateaceae</taxon>
        <taxon>Phlyctema</taxon>
    </lineage>
</organism>
<comment type="caution">
    <text evidence="2">The sequence shown here is derived from an EMBL/GenBank/DDBJ whole genome shotgun (WGS) entry which is preliminary data.</text>
</comment>
<feature type="transmembrane region" description="Helical" evidence="1">
    <location>
        <begin position="244"/>
        <end position="261"/>
    </location>
</feature>
<name>A0ABR4PW34_9HELO</name>
<feature type="transmembrane region" description="Helical" evidence="1">
    <location>
        <begin position="400"/>
        <end position="419"/>
    </location>
</feature>
<accession>A0ABR4PW34</accession>
<protein>
    <recommendedName>
        <fullName evidence="4">Low temperature requirement protein A</fullName>
    </recommendedName>
</protein>
<feature type="transmembrane region" description="Helical" evidence="1">
    <location>
        <begin position="425"/>
        <end position="444"/>
    </location>
</feature>
<dbReference type="Pfam" id="PF06772">
    <property type="entry name" value="LtrA"/>
    <property type="match status" value="1"/>
</dbReference>
<feature type="transmembrane region" description="Helical" evidence="1">
    <location>
        <begin position="137"/>
        <end position="157"/>
    </location>
</feature>
<feature type="transmembrane region" description="Helical" evidence="1">
    <location>
        <begin position="190"/>
        <end position="211"/>
    </location>
</feature>
<sequence length="500" mass="55693">MTIQLLRIRHELPSVGLSMIMTMKPKIGKLNGPTGERASGLVEVASFELFVDLLFVGILAINGDHAAEFPTGSELLRFSITFIMAWKIWNDMALIISWFETDDILQRVCVLFIMANLLGLVTNMLEGLHETYTGLVAFYVTARLFMGGYCFILAATIPMIRGMLINQGVIIIVPCALWIASIYVEMPNRLGLIWVALFLDLCASIFVFILMRCAKFFSGSLQAWFDRVFEFFPAVNIEHKVERTNAFVTLVFGYAVVATIFQSSSSEYGLTAFYGKATLCLVQAFCFNWIYFELDGADLFSHAIRRDAIACMIWGTIHIPLILSFVLAGAALSKMVVATDTSNADVHALTEIYVEKADSEIPIGLRWFYCAGLGIALSCMGIISLCHIHKETGGARLRKHYRLANRFAVCIILLCLPTAPWLNSLQLVSIVTGLIVWVLLLELWGASCPKESIFGGQRTCKYTAKCKMSRKDLETAAKSGTTIRVQDLKEKGEKGYYELS</sequence>
<evidence type="ECO:0000313" key="3">
    <source>
        <dbReference type="Proteomes" id="UP001629113"/>
    </source>
</evidence>
<dbReference type="EMBL" id="JBFCZG010000001">
    <property type="protein sequence ID" value="KAL3427561.1"/>
    <property type="molecule type" value="Genomic_DNA"/>
</dbReference>
<keyword evidence="1" id="KW-0812">Transmembrane</keyword>